<comment type="caution">
    <text evidence="1">The sequence shown here is derived from an EMBL/GenBank/DDBJ whole genome shotgun (WGS) entry which is preliminary data.</text>
</comment>
<gene>
    <name evidence="1" type="ORF">QVN42_15590</name>
</gene>
<proteinExistence type="predicted"/>
<evidence type="ECO:0000313" key="1">
    <source>
        <dbReference type="EMBL" id="MDN0088779.1"/>
    </source>
</evidence>
<evidence type="ECO:0000313" key="2">
    <source>
        <dbReference type="Proteomes" id="UP001167864"/>
    </source>
</evidence>
<sequence>MSATPSHPANTNLRVMFILTKTIARLMFVSKDYPNSMNTGLSTAFYESLVANDEETPS</sequence>
<dbReference type="RefSeq" id="WP_289818228.1">
    <property type="nucleotide sequence ID" value="NZ_JAUEHU010000016.1"/>
</dbReference>
<dbReference type="AlphaFoldDB" id="A0AAW7K9G5"/>
<organism evidence="1 2">
    <name type="scientific">Yersinia nurmii</name>
    <dbReference type="NCBI Taxonomy" id="685706"/>
    <lineage>
        <taxon>Bacteria</taxon>
        <taxon>Pseudomonadati</taxon>
        <taxon>Pseudomonadota</taxon>
        <taxon>Gammaproteobacteria</taxon>
        <taxon>Enterobacterales</taxon>
        <taxon>Yersiniaceae</taxon>
        <taxon>Yersinia</taxon>
    </lineage>
</organism>
<accession>A0AAW7K9G5</accession>
<dbReference type="Proteomes" id="UP001167864">
    <property type="component" value="Unassembled WGS sequence"/>
</dbReference>
<protein>
    <submittedName>
        <fullName evidence="1">Uncharacterized protein</fullName>
    </submittedName>
</protein>
<dbReference type="EMBL" id="JAUEHU010000016">
    <property type="protein sequence ID" value="MDN0088779.1"/>
    <property type="molecule type" value="Genomic_DNA"/>
</dbReference>
<name>A0AAW7K9G5_9GAMM</name>
<reference evidence="1" key="1">
    <citation type="submission" date="2023-06" db="EMBL/GenBank/DDBJ databases">
        <authorList>
            <person name="Polev D.E."/>
            <person name="Saitova A.T."/>
            <person name="Bogumilchik E.A."/>
            <person name="Kokorina G.I."/>
            <person name="Voskresenskaia E.A."/>
        </authorList>
    </citation>
    <scope>NUCLEOTIDE SEQUENCE</scope>
    <source>
        <strain evidence="1">2145 StPb PI</strain>
    </source>
</reference>